<reference evidence="2 3" key="1">
    <citation type="journal article" date="2021" name="Sci. Rep.">
        <title>Chromosome anchoring in Senegalese sole (Solea senegalensis) reveals sex-associated markers and genome rearrangements in flatfish.</title>
        <authorList>
            <person name="Guerrero-Cozar I."/>
            <person name="Gomez-Garrido J."/>
            <person name="Berbel C."/>
            <person name="Martinez-Blanch J.F."/>
            <person name="Alioto T."/>
            <person name="Claros M.G."/>
            <person name="Gagnaire P.A."/>
            <person name="Manchado M."/>
        </authorList>
    </citation>
    <scope>NUCLEOTIDE SEQUENCE [LARGE SCALE GENOMIC DNA]</scope>
    <source>
        <strain evidence="2">Sse05_10M</strain>
    </source>
</reference>
<proteinExistence type="predicted"/>
<gene>
    <name evidence="2" type="ORF">JOB18_044848</name>
</gene>
<dbReference type="AlphaFoldDB" id="A0AAV6RG65"/>
<evidence type="ECO:0000256" key="1">
    <source>
        <dbReference type="SAM" id="Phobius"/>
    </source>
</evidence>
<keyword evidence="1" id="KW-1133">Transmembrane helix</keyword>
<sequence length="142" mass="15803">MNTAAQALIKMRRRGKPQKMNMDYIPATGIQFIISLTVTVISVAHSDSNCLLYIIYYIYSSYTLDWPGSLNDISLIVAVAAPQLPYFLRLYSGHITVIGVIEIIVDSGRKTISIISATLLLKLDQIGLVFFLALQHDEKSIP</sequence>
<name>A0AAV6RG65_SOLSE</name>
<evidence type="ECO:0000313" key="3">
    <source>
        <dbReference type="Proteomes" id="UP000693946"/>
    </source>
</evidence>
<evidence type="ECO:0000313" key="2">
    <source>
        <dbReference type="EMBL" id="KAG7503784.1"/>
    </source>
</evidence>
<feature type="transmembrane region" description="Helical" evidence="1">
    <location>
        <begin position="86"/>
        <end position="105"/>
    </location>
</feature>
<dbReference type="Proteomes" id="UP000693946">
    <property type="component" value="Linkage Group LG2"/>
</dbReference>
<keyword evidence="1" id="KW-0812">Transmembrane</keyword>
<comment type="caution">
    <text evidence="2">The sequence shown here is derived from an EMBL/GenBank/DDBJ whole genome shotgun (WGS) entry which is preliminary data.</text>
</comment>
<protein>
    <submittedName>
        <fullName evidence="2">Uncharacterized protein</fullName>
    </submittedName>
</protein>
<keyword evidence="1" id="KW-0472">Membrane</keyword>
<accession>A0AAV6RG65</accession>
<keyword evidence="3" id="KW-1185">Reference proteome</keyword>
<dbReference type="EMBL" id="JAGKHQ010000012">
    <property type="protein sequence ID" value="KAG7503784.1"/>
    <property type="molecule type" value="Genomic_DNA"/>
</dbReference>
<feature type="transmembrane region" description="Helical" evidence="1">
    <location>
        <begin position="112"/>
        <end position="134"/>
    </location>
</feature>
<organism evidence="2 3">
    <name type="scientific">Solea senegalensis</name>
    <name type="common">Senegalese sole</name>
    <dbReference type="NCBI Taxonomy" id="28829"/>
    <lineage>
        <taxon>Eukaryota</taxon>
        <taxon>Metazoa</taxon>
        <taxon>Chordata</taxon>
        <taxon>Craniata</taxon>
        <taxon>Vertebrata</taxon>
        <taxon>Euteleostomi</taxon>
        <taxon>Actinopterygii</taxon>
        <taxon>Neopterygii</taxon>
        <taxon>Teleostei</taxon>
        <taxon>Neoteleostei</taxon>
        <taxon>Acanthomorphata</taxon>
        <taxon>Carangaria</taxon>
        <taxon>Pleuronectiformes</taxon>
        <taxon>Pleuronectoidei</taxon>
        <taxon>Soleidae</taxon>
        <taxon>Solea</taxon>
    </lineage>
</organism>